<dbReference type="Gene3D" id="2.60.40.10">
    <property type="entry name" value="Immunoglobulins"/>
    <property type="match status" value="1"/>
</dbReference>
<dbReference type="CDD" id="cd02124">
    <property type="entry name" value="PA_PoS1_like"/>
    <property type="match status" value="1"/>
</dbReference>
<dbReference type="SUPFAM" id="SSF52025">
    <property type="entry name" value="PA domain"/>
    <property type="match status" value="1"/>
</dbReference>
<keyword evidence="3" id="KW-0964">Secreted</keyword>
<evidence type="ECO:0000259" key="11">
    <source>
        <dbReference type="Pfam" id="PF00082"/>
    </source>
</evidence>
<dbReference type="Pfam" id="PF02225">
    <property type="entry name" value="PA"/>
    <property type="match status" value="1"/>
</dbReference>
<evidence type="ECO:0000256" key="3">
    <source>
        <dbReference type="ARBA" id="ARBA00022525"/>
    </source>
</evidence>
<evidence type="ECO:0000256" key="5">
    <source>
        <dbReference type="ARBA" id="ARBA00022729"/>
    </source>
</evidence>
<feature type="active site" description="Charge relay system" evidence="8">
    <location>
        <position position="525"/>
    </location>
</feature>
<dbReference type="InterPro" id="IPR015500">
    <property type="entry name" value="Peptidase_S8_subtilisin-rel"/>
</dbReference>
<dbReference type="CDD" id="cd07489">
    <property type="entry name" value="Peptidases_S8_5"/>
    <property type="match status" value="1"/>
</dbReference>
<keyword evidence="4 8" id="KW-0645">Protease</keyword>
<sequence>MKSNLLWAVLGASSVLASVPISSVKRVTNLPTVPNKFIVEVDSLSNIPSKRSASPHEALYDSLRKRAVRFKVDKEFNSQGLFVGAALTLNTAQDVAQLKDTPGVKAIRPVRTFARPNPVKVQVVKDPKDPAVPPDSESTHILTGVDRLHAQGITGSGVTIGIIDTGIDYTHPSLGGAFGPGHKVIGGFDLVGDAYTGTNTPVPDPDPLDQCAGHGTHVAGIIGADPGNPFGISGVAYNASIAAYRVFGCNGFVTDDVIVDALLRGVADGVDILTMSLGGADGWTESSSSVVSSRIAATGKIVTIAAGNDGASGAWYTSSPGNGINAISVASLDNTNILLQNLTVQGVQHNPITYQSTFPFPVLQTLPLIAISKDPTVVDDACNPLPDDSPDLTGFVVLVRRGSCTFVQKLTNLEAKGGTIALIYDNGSGFSAIDVGQFTATLIQAQDGVDLANALAGGANITVTFPQTDASTNFPDPNGGLISSFTSYGPSNDFFFKPAVAAPGGNILSTLPVNLGVFGIESGTSMATPFVAGSAALILSVKGKTPAVGRSLRTLLETTAQSVPSTHTDGDPLQTLTQQGAGLINVFDAIHTTTIVSPAELVLNDTAHFKGTQQFTVRNSGRSAKTYKLTHVPAGTAVTVQPNGLASEGPVPLSTDFASVVLSSSSFTLRPGQTQTITARFTPPAKADATTFPVFSGFIQIASGSDVTHVSYVGLKGTLKDKQVVDTSDEFFGVATPAIIDAGGNIQEGAHNYSFLVQDFPTLIFRLAFGSPLVRADLVDQNITFVPTIQSRAINPLSPSFTFPHPNKGGTFSQVKIIGTLAELDFIPRNNEDPNDNGFYSVTVPPAFANGTAIANGLYRFLFRALKVTGNPTNEADYESWLSPIVGFNQPGK</sequence>
<dbReference type="PRINTS" id="PR00723">
    <property type="entry name" value="SUBTILISIN"/>
</dbReference>
<evidence type="ECO:0000259" key="13">
    <source>
        <dbReference type="Pfam" id="PF06280"/>
    </source>
</evidence>
<evidence type="ECO:0000256" key="7">
    <source>
        <dbReference type="ARBA" id="ARBA00022825"/>
    </source>
</evidence>
<evidence type="ECO:0000256" key="10">
    <source>
        <dbReference type="SAM" id="SignalP"/>
    </source>
</evidence>
<dbReference type="InterPro" id="IPR010435">
    <property type="entry name" value="C5a/SBT2-like_Fn3"/>
</dbReference>
<dbReference type="InterPro" id="IPR034187">
    <property type="entry name" value="Peptidases_S8_5"/>
</dbReference>
<evidence type="ECO:0000259" key="12">
    <source>
        <dbReference type="Pfam" id="PF02225"/>
    </source>
</evidence>
<feature type="domain" description="C5a peptidase/Subtilisin-like protease SBT2-like Fn3-like" evidence="13">
    <location>
        <begin position="603"/>
        <end position="707"/>
    </location>
</feature>
<dbReference type="PROSITE" id="PS00136">
    <property type="entry name" value="SUBTILASE_ASP"/>
    <property type="match status" value="1"/>
</dbReference>
<proteinExistence type="inferred from homology"/>
<dbReference type="EMBL" id="JASNQZ010000006">
    <property type="protein sequence ID" value="KAL0956650.1"/>
    <property type="molecule type" value="Genomic_DNA"/>
</dbReference>
<keyword evidence="15" id="KW-1185">Reference proteome</keyword>
<keyword evidence="2" id="KW-0134">Cell wall</keyword>
<protein>
    <recommendedName>
        <fullName evidence="16">Subtilisin-like protease</fullName>
    </recommendedName>
</protein>
<gene>
    <name evidence="14" type="ORF">HGRIS_002782</name>
</gene>
<dbReference type="InterPro" id="IPR003137">
    <property type="entry name" value="PA_domain"/>
</dbReference>
<dbReference type="InterPro" id="IPR022398">
    <property type="entry name" value="Peptidase_S8_His-AS"/>
</dbReference>
<feature type="signal peptide" evidence="10">
    <location>
        <begin position="1"/>
        <end position="17"/>
    </location>
</feature>
<dbReference type="Proteomes" id="UP001556367">
    <property type="component" value="Unassembled WGS sequence"/>
</dbReference>
<comment type="caution">
    <text evidence="14">The sequence shown here is derived from an EMBL/GenBank/DDBJ whole genome shotgun (WGS) entry which is preliminary data.</text>
</comment>
<dbReference type="InterPro" id="IPR000209">
    <property type="entry name" value="Peptidase_S8/S53_dom"/>
</dbReference>
<feature type="chain" id="PRO_5045870752" description="Subtilisin-like protease" evidence="10">
    <location>
        <begin position="18"/>
        <end position="893"/>
    </location>
</feature>
<dbReference type="PANTHER" id="PTHR43806:SF66">
    <property type="entry name" value="SERIN ENDOPEPTIDASE"/>
    <property type="match status" value="1"/>
</dbReference>
<evidence type="ECO:0008006" key="16">
    <source>
        <dbReference type="Google" id="ProtNLM"/>
    </source>
</evidence>
<dbReference type="SUPFAM" id="SSF52743">
    <property type="entry name" value="Subtilisin-like"/>
    <property type="match status" value="1"/>
</dbReference>
<evidence type="ECO:0000256" key="6">
    <source>
        <dbReference type="ARBA" id="ARBA00022801"/>
    </source>
</evidence>
<dbReference type="Gene3D" id="3.40.50.200">
    <property type="entry name" value="Peptidase S8/S53 domain"/>
    <property type="match status" value="1"/>
</dbReference>
<keyword evidence="6 8" id="KW-0378">Hydrolase</keyword>
<dbReference type="PROSITE" id="PS51892">
    <property type="entry name" value="SUBTILASE"/>
    <property type="match status" value="1"/>
</dbReference>
<feature type="active site" description="Charge relay system" evidence="8">
    <location>
        <position position="164"/>
    </location>
</feature>
<reference evidence="15" key="1">
    <citation type="submission" date="2024-06" db="EMBL/GenBank/DDBJ databases">
        <title>Multi-omics analyses provide insights into the biosynthesis of the anticancer antibiotic pleurotin in Hohenbuehelia grisea.</title>
        <authorList>
            <person name="Weaver J.A."/>
            <person name="Alberti F."/>
        </authorList>
    </citation>
    <scope>NUCLEOTIDE SEQUENCE [LARGE SCALE GENOMIC DNA]</scope>
    <source>
        <strain evidence="15">T-177</strain>
    </source>
</reference>
<feature type="domain" description="Peptidase S8/S53" evidence="11">
    <location>
        <begin position="155"/>
        <end position="582"/>
    </location>
</feature>
<evidence type="ECO:0000313" key="14">
    <source>
        <dbReference type="EMBL" id="KAL0956650.1"/>
    </source>
</evidence>
<keyword evidence="7 8" id="KW-0720">Serine protease</keyword>
<dbReference type="PROSITE" id="PS00137">
    <property type="entry name" value="SUBTILASE_HIS"/>
    <property type="match status" value="1"/>
</dbReference>
<feature type="domain" description="PA" evidence="12">
    <location>
        <begin position="378"/>
        <end position="443"/>
    </location>
</feature>
<dbReference type="InterPro" id="IPR023827">
    <property type="entry name" value="Peptidase_S8_Asp-AS"/>
</dbReference>
<dbReference type="InterPro" id="IPR046450">
    <property type="entry name" value="PA_dom_sf"/>
</dbReference>
<dbReference type="InterPro" id="IPR013783">
    <property type="entry name" value="Ig-like_fold"/>
</dbReference>
<dbReference type="PANTHER" id="PTHR43806">
    <property type="entry name" value="PEPTIDASE S8"/>
    <property type="match status" value="1"/>
</dbReference>
<dbReference type="Pfam" id="PF00082">
    <property type="entry name" value="Peptidase_S8"/>
    <property type="match status" value="1"/>
</dbReference>
<keyword evidence="5 10" id="KW-0732">Signal</keyword>
<accession>A0ABR3JNE8</accession>
<dbReference type="InterPro" id="IPR023828">
    <property type="entry name" value="Peptidase_S8_Ser-AS"/>
</dbReference>
<dbReference type="Gene3D" id="3.50.30.30">
    <property type="match status" value="1"/>
</dbReference>
<dbReference type="Pfam" id="PF06280">
    <property type="entry name" value="fn3_5"/>
    <property type="match status" value="1"/>
</dbReference>
<comment type="similarity">
    <text evidence="1 8 9">Belongs to the peptidase S8 family.</text>
</comment>
<evidence type="ECO:0000256" key="2">
    <source>
        <dbReference type="ARBA" id="ARBA00022512"/>
    </source>
</evidence>
<feature type="active site" description="Charge relay system" evidence="8">
    <location>
        <position position="214"/>
    </location>
</feature>
<evidence type="ECO:0000256" key="1">
    <source>
        <dbReference type="ARBA" id="ARBA00011073"/>
    </source>
</evidence>
<evidence type="ECO:0000313" key="15">
    <source>
        <dbReference type="Proteomes" id="UP001556367"/>
    </source>
</evidence>
<name>A0ABR3JNE8_9AGAR</name>
<evidence type="ECO:0000256" key="4">
    <source>
        <dbReference type="ARBA" id="ARBA00022670"/>
    </source>
</evidence>
<evidence type="ECO:0000256" key="9">
    <source>
        <dbReference type="RuleBase" id="RU003355"/>
    </source>
</evidence>
<evidence type="ECO:0000256" key="8">
    <source>
        <dbReference type="PROSITE-ProRule" id="PRU01240"/>
    </source>
</evidence>
<dbReference type="InterPro" id="IPR036852">
    <property type="entry name" value="Peptidase_S8/S53_dom_sf"/>
</dbReference>
<dbReference type="PROSITE" id="PS00138">
    <property type="entry name" value="SUBTILASE_SER"/>
    <property type="match status" value="1"/>
</dbReference>
<organism evidence="14 15">
    <name type="scientific">Hohenbuehelia grisea</name>
    <dbReference type="NCBI Taxonomy" id="104357"/>
    <lineage>
        <taxon>Eukaryota</taxon>
        <taxon>Fungi</taxon>
        <taxon>Dikarya</taxon>
        <taxon>Basidiomycota</taxon>
        <taxon>Agaricomycotina</taxon>
        <taxon>Agaricomycetes</taxon>
        <taxon>Agaricomycetidae</taxon>
        <taxon>Agaricales</taxon>
        <taxon>Pleurotineae</taxon>
        <taxon>Pleurotaceae</taxon>
        <taxon>Hohenbuehelia</taxon>
    </lineage>
</organism>
<dbReference type="InterPro" id="IPR050131">
    <property type="entry name" value="Peptidase_S8_subtilisin-like"/>
</dbReference>